<feature type="transmembrane region" description="Helical" evidence="1">
    <location>
        <begin position="146"/>
        <end position="166"/>
    </location>
</feature>
<feature type="transmembrane region" description="Helical" evidence="1">
    <location>
        <begin position="235"/>
        <end position="259"/>
    </location>
</feature>
<evidence type="ECO:0000313" key="3">
    <source>
        <dbReference type="Proteomes" id="UP000266861"/>
    </source>
</evidence>
<reference evidence="2 3" key="1">
    <citation type="submission" date="2018-08" db="EMBL/GenBank/DDBJ databases">
        <title>Genome and evolution of the arbuscular mycorrhizal fungus Diversispora epigaea (formerly Glomus versiforme) and its bacterial endosymbionts.</title>
        <authorList>
            <person name="Sun X."/>
            <person name="Fei Z."/>
            <person name="Harrison M."/>
        </authorList>
    </citation>
    <scope>NUCLEOTIDE SEQUENCE [LARGE SCALE GENOMIC DNA]</scope>
    <source>
        <strain evidence="2 3">IT104</strain>
    </source>
</reference>
<gene>
    <name evidence="2" type="ORF">Glove_141g27</name>
</gene>
<organism evidence="2 3">
    <name type="scientific">Diversispora epigaea</name>
    <dbReference type="NCBI Taxonomy" id="1348612"/>
    <lineage>
        <taxon>Eukaryota</taxon>
        <taxon>Fungi</taxon>
        <taxon>Fungi incertae sedis</taxon>
        <taxon>Mucoromycota</taxon>
        <taxon>Glomeromycotina</taxon>
        <taxon>Glomeromycetes</taxon>
        <taxon>Diversisporales</taxon>
        <taxon>Diversisporaceae</taxon>
        <taxon>Diversispora</taxon>
    </lineage>
</organism>
<feature type="transmembrane region" description="Helical" evidence="1">
    <location>
        <begin position="12"/>
        <end position="34"/>
    </location>
</feature>
<keyword evidence="1" id="KW-0812">Transmembrane</keyword>
<feature type="transmembrane region" description="Helical" evidence="1">
    <location>
        <begin position="172"/>
        <end position="198"/>
    </location>
</feature>
<keyword evidence="3" id="KW-1185">Reference proteome</keyword>
<proteinExistence type="predicted"/>
<accession>A0A397IYU4</accession>
<comment type="caution">
    <text evidence="2">The sequence shown here is derived from an EMBL/GenBank/DDBJ whole genome shotgun (WGS) entry which is preliminary data.</text>
</comment>
<keyword evidence="1" id="KW-1133">Transmembrane helix</keyword>
<dbReference type="Proteomes" id="UP000266861">
    <property type="component" value="Unassembled WGS sequence"/>
</dbReference>
<sequence length="358" mass="40474">MSDSQEFCYELPYGIFGILNWSLLAFTAFLNFLCPVKEILGHEQLSKWFSKRDSLTIIVAVSTIIQLVSVVSAIDKCRGALYMILVSFGQLSSTGFTIIHYSFAYENDAYNDLEVKKKILYHLGFNDNKAIEEKVWARGVKNFGKILVILSSISGWIGTTGLLIYARKTISNLVLVVCVIHIAAILLFLCNSCCAVCFTSIYKTIRCCCPCPGCCVDYSREVFDRSNSIGARCDVLVLYFLTTLHVVEACVLISFITVFHDSRPISEIKDLTTKNDFGSRMPTRTTKPFFTINTFEHVAEISSWINHGFVLQTFWDTCHGHVSTIVIMKVERTKEFLGVYNPLAWNTNNSNTGYLREY</sequence>
<dbReference type="AlphaFoldDB" id="A0A397IYU4"/>
<evidence type="ECO:0000313" key="2">
    <source>
        <dbReference type="EMBL" id="RHZ79772.1"/>
    </source>
</evidence>
<keyword evidence="1" id="KW-0472">Membrane</keyword>
<feature type="transmembrane region" description="Helical" evidence="1">
    <location>
        <begin position="55"/>
        <end position="74"/>
    </location>
</feature>
<dbReference type="OrthoDB" id="25620at2759"/>
<evidence type="ECO:0000256" key="1">
    <source>
        <dbReference type="SAM" id="Phobius"/>
    </source>
</evidence>
<protein>
    <recommendedName>
        <fullName evidence="4">TLDc domain-containing protein</fullName>
    </recommendedName>
</protein>
<dbReference type="EMBL" id="PQFF01000132">
    <property type="protein sequence ID" value="RHZ79772.1"/>
    <property type="molecule type" value="Genomic_DNA"/>
</dbReference>
<feature type="transmembrane region" description="Helical" evidence="1">
    <location>
        <begin position="80"/>
        <end position="103"/>
    </location>
</feature>
<evidence type="ECO:0008006" key="4">
    <source>
        <dbReference type="Google" id="ProtNLM"/>
    </source>
</evidence>
<name>A0A397IYU4_9GLOM</name>